<gene>
    <name evidence="2" type="ORF">QE152_g1228</name>
</gene>
<dbReference type="Pfam" id="PF16984">
    <property type="entry name" value="Grp7_allergen"/>
    <property type="match status" value="1"/>
</dbReference>
<dbReference type="AlphaFoldDB" id="A0AAW1N562"/>
<keyword evidence="1" id="KW-0732">Signal</keyword>
<evidence type="ECO:0000313" key="3">
    <source>
        <dbReference type="Proteomes" id="UP001458880"/>
    </source>
</evidence>
<dbReference type="Gene3D" id="3.15.10.50">
    <property type="match status" value="1"/>
</dbReference>
<dbReference type="EMBL" id="JASPKY010000007">
    <property type="protein sequence ID" value="KAK9754438.1"/>
    <property type="molecule type" value="Genomic_DNA"/>
</dbReference>
<proteinExistence type="predicted"/>
<evidence type="ECO:0000256" key="1">
    <source>
        <dbReference type="SAM" id="SignalP"/>
    </source>
</evidence>
<name>A0AAW1N562_POPJA</name>
<accession>A0AAW1N562</accession>
<organism evidence="2 3">
    <name type="scientific">Popillia japonica</name>
    <name type="common">Japanese beetle</name>
    <dbReference type="NCBI Taxonomy" id="7064"/>
    <lineage>
        <taxon>Eukaryota</taxon>
        <taxon>Metazoa</taxon>
        <taxon>Ecdysozoa</taxon>
        <taxon>Arthropoda</taxon>
        <taxon>Hexapoda</taxon>
        <taxon>Insecta</taxon>
        <taxon>Pterygota</taxon>
        <taxon>Neoptera</taxon>
        <taxon>Endopterygota</taxon>
        <taxon>Coleoptera</taxon>
        <taxon>Polyphaga</taxon>
        <taxon>Scarabaeiformia</taxon>
        <taxon>Scarabaeidae</taxon>
        <taxon>Rutelinae</taxon>
        <taxon>Popillia</taxon>
    </lineage>
</organism>
<dbReference type="Proteomes" id="UP001458880">
    <property type="component" value="Unassembled WGS sequence"/>
</dbReference>
<reference evidence="2 3" key="1">
    <citation type="journal article" date="2024" name="BMC Genomics">
        <title>De novo assembly and annotation of Popillia japonica's genome with initial clues to its potential as an invasive pest.</title>
        <authorList>
            <person name="Cucini C."/>
            <person name="Boschi S."/>
            <person name="Funari R."/>
            <person name="Cardaioli E."/>
            <person name="Iannotti N."/>
            <person name="Marturano G."/>
            <person name="Paoli F."/>
            <person name="Bruttini M."/>
            <person name="Carapelli A."/>
            <person name="Frati F."/>
            <person name="Nardi F."/>
        </authorList>
    </citation>
    <scope>NUCLEOTIDE SEQUENCE [LARGE SCALE GENOMIC DNA]</scope>
    <source>
        <strain evidence="2">DMR45628</strain>
    </source>
</reference>
<evidence type="ECO:0000313" key="2">
    <source>
        <dbReference type="EMBL" id="KAK9754438.1"/>
    </source>
</evidence>
<dbReference type="InterPro" id="IPR038602">
    <property type="entry name" value="Mite_allergen_7_sf"/>
</dbReference>
<keyword evidence="3" id="KW-1185">Reference proteome</keyword>
<sequence length="294" mass="32360">MLRQFVFFALVACLCVSSASDVVEENLYSKDQILSKIYSVGRIYPSRRNADKNAVKISEENARKLREIATGPYNTVENVNQFADSIIDNVRGELLSGNGDPAVLPDTHIVFEFRPLLITYTGTLDLTVGHLQELSTVARQGDATMTANGCETTITIPLNFRSIIARYNFIMEVRRDTAEGILHSWLDSISIQARYNFIMEVRRDTAEGILHSWLDNVTADYSVTVPCNGGAITQSSFVKVIGSLQTNLFGTGISSTYRRLITDLTTDLLTNTVSEYSDAIVGGLLNNAVASLLA</sequence>
<feature type="signal peptide" evidence="1">
    <location>
        <begin position="1"/>
        <end position="19"/>
    </location>
</feature>
<comment type="caution">
    <text evidence="2">The sequence shown here is derived from an EMBL/GenBank/DDBJ whole genome shotgun (WGS) entry which is preliminary data.</text>
</comment>
<feature type="chain" id="PRO_5043396552" evidence="1">
    <location>
        <begin position="20"/>
        <end position="294"/>
    </location>
</feature>
<dbReference type="InterPro" id="IPR020234">
    <property type="entry name" value="Mite_allergen_group-7"/>
</dbReference>
<protein>
    <submittedName>
        <fullName evidence="2">Group 7 allergen</fullName>
    </submittedName>
</protein>